<dbReference type="CDD" id="cd03784">
    <property type="entry name" value="GT1_Gtf-like"/>
    <property type="match status" value="1"/>
</dbReference>
<organism evidence="3 4">
    <name type="scientific">Rhodococcoides fascians</name>
    <name type="common">Rhodococcus fascians</name>
    <dbReference type="NCBI Taxonomy" id="1828"/>
    <lineage>
        <taxon>Bacteria</taxon>
        <taxon>Bacillati</taxon>
        <taxon>Actinomycetota</taxon>
        <taxon>Actinomycetes</taxon>
        <taxon>Mycobacteriales</taxon>
        <taxon>Nocardiaceae</taxon>
        <taxon>Rhodococcoides</taxon>
    </lineage>
</organism>
<proteinExistence type="predicted"/>
<dbReference type="GO" id="GO:0016758">
    <property type="term" value="F:hexosyltransferase activity"/>
    <property type="evidence" value="ECO:0007669"/>
    <property type="project" value="InterPro"/>
</dbReference>
<gene>
    <name evidence="3" type="ORF">A3Q41_03345</name>
</gene>
<reference evidence="3 4" key="1">
    <citation type="journal article" date="2016" name="Genome Announc.">
        <title>Complete Genome and Plasmid Sequences for Rhodococcus fascians D188 and Draft Sequences for Rhodococcus Isolates PBTS 1 and PBTS 2.</title>
        <authorList>
            <person name="Stamler R.A."/>
            <person name="Vereecke D."/>
            <person name="Zhang Y."/>
            <person name="Schilkey F."/>
            <person name="Devitt N."/>
            <person name="Randall J.J."/>
        </authorList>
    </citation>
    <scope>NUCLEOTIDE SEQUENCE [LARGE SCALE GENOMIC DNA]</scope>
    <source>
        <strain evidence="3 4">PBTS2</strain>
    </source>
</reference>
<dbReference type="Pfam" id="PF06722">
    <property type="entry name" value="EryCIII-like_C"/>
    <property type="match status" value="1"/>
</dbReference>
<dbReference type="AlphaFoldDB" id="A0A143QPE5"/>
<keyword evidence="3" id="KW-0328">Glycosyltransferase</keyword>
<dbReference type="InterPro" id="IPR004276">
    <property type="entry name" value="GlycoTrans_28_N"/>
</dbReference>
<name>A0A143QPE5_RHOFA</name>
<dbReference type="Gene3D" id="3.40.50.2000">
    <property type="entry name" value="Glycogen Phosphorylase B"/>
    <property type="match status" value="2"/>
</dbReference>
<dbReference type="InterPro" id="IPR050426">
    <property type="entry name" value="Glycosyltransferase_28"/>
</dbReference>
<dbReference type="PANTHER" id="PTHR48050">
    <property type="entry name" value="STEROL 3-BETA-GLUCOSYLTRANSFERASE"/>
    <property type="match status" value="1"/>
</dbReference>
<dbReference type="GO" id="GO:0005975">
    <property type="term" value="P:carbohydrate metabolic process"/>
    <property type="evidence" value="ECO:0007669"/>
    <property type="project" value="InterPro"/>
</dbReference>
<dbReference type="FunFam" id="3.40.50.2000:FF:000009">
    <property type="entry name" value="Sterol 3-beta-glucosyltransferase UGT80A2"/>
    <property type="match status" value="1"/>
</dbReference>
<dbReference type="Proteomes" id="UP000076038">
    <property type="component" value="Chromosome"/>
</dbReference>
<dbReference type="PANTHER" id="PTHR48050:SF13">
    <property type="entry name" value="STEROL 3-BETA-GLUCOSYLTRANSFERASE UGT80A2"/>
    <property type="match status" value="1"/>
</dbReference>
<protein>
    <submittedName>
        <fullName evidence="3">Putative glycosyltransferase</fullName>
        <ecNumber evidence="3">2.4.-.-</ecNumber>
    </submittedName>
</protein>
<evidence type="ECO:0000313" key="4">
    <source>
        <dbReference type="Proteomes" id="UP000076038"/>
    </source>
</evidence>
<dbReference type="KEGG" id="rhs:A3Q41_03345"/>
<accession>A0A143QPE5</accession>
<dbReference type="Pfam" id="PF03033">
    <property type="entry name" value="Glyco_transf_28"/>
    <property type="match status" value="1"/>
</dbReference>
<keyword evidence="3" id="KW-0808">Transferase</keyword>
<dbReference type="SUPFAM" id="SSF53756">
    <property type="entry name" value="UDP-Glycosyltransferase/glycogen phosphorylase"/>
    <property type="match status" value="1"/>
</dbReference>
<evidence type="ECO:0000259" key="1">
    <source>
        <dbReference type="Pfam" id="PF03033"/>
    </source>
</evidence>
<reference evidence="4" key="2">
    <citation type="submission" date="2016-04" db="EMBL/GenBank/DDBJ databases">
        <title>Complete Genome and Plasmid Sequences for Rhodococcus fascians D188 and Draft Sequences for Rhodococcus spp. Isolates PBTS 1 and PBTS 2.</title>
        <authorList>
            <person name="Stamer R."/>
            <person name="Vereecke D."/>
            <person name="Zhang Y."/>
            <person name="Schilkey F."/>
            <person name="Devitt N."/>
            <person name="Randall J."/>
        </authorList>
    </citation>
    <scope>NUCLEOTIDE SEQUENCE [LARGE SCALE GENOMIC DNA]</scope>
    <source>
        <strain evidence="4">PBTS2</strain>
    </source>
</reference>
<sequence length="421" mass="44935">MPFNGSRGDVTPGIALGLELAERGHDVLFGAPPNLTDVVSAATASSERIEVQPFGPDTQQLLESDLVRVRIKSRNPRTRFAALSELAHHGWDDMTSELNRMAAGCDGIVTGSLGQEMALNVAEAHGTAFVSLHYCPLRRNDAVSITPGVNLPAVVNRSMWAALEALRWKSMKKRDNAQRASLGLPPTTESTPVRSAHYGGIEIQAYESALFPGLARQWGPLRPFVGFIGLVDGVTETDPALRRWLDAGTAPVYFGFGSMPVPEPAELMRMIDNVTDRLGVRALVCAGWSDLLESDSAVHRSNPNVFVVKSVDHATVFPRCLAAVHHGGAGTTAASARAGLPTLVCWFSADQPFWGSALRRVGAGSSTKFSTLTESVLQQGISDLMTEDARLAARALADTMTPARTATAAAADITEAAARDR</sequence>
<dbReference type="PATRIC" id="fig|1653479.3.peg.3394"/>
<feature type="domain" description="Glycosyltransferase family 28 N-terminal" evidence="1">
    <location>
        <begin position="5"/>
        <end position="53"/>
    </location>
</feature>
<dbReference type="GO" id="GO:0008194">
    <property type="term" value="F:UDP-glycosyltransferase activity"/>
    <property type="evidence" value="ECO:0007669"/>
    <property type="project" value="InterPro"/>
</dbReference>
<evidence type="ECO:0000259" key="2">
    <source>
        <dbReference type="Pfam" id="PF06722"/>
    </source>
</evidence>
<dbReference type="InterPro" id="IPR002213">
    <property type="entry name" value="UDP_glucos_trans"/>
</dbReference>
<dbReference type="GO" id="GO:0033072">
    <property type="term" value="P:vancomycin biosynthetic process"/>
    <property type="evidence" value="ECO:0007669"/>
    <property type="project" value="UniProtKB-ARBA"/>
</dbReference>
<dbReference type="EMBL" id="CP015220">
    <property type="protein sequence ID" value="AMY24636.1"/>
    <property type="molecule type" value="Genomic_DNA"/>
</dbReference>
<evidence type="ECO:0000313" key="3">
    <source>
        <dbReference type="EMBL" id="AMY24636.1"/>
    </source>
</evidence>
<feature type="domain" description="Erythromycin biosynthesis protein CIII-like C-terminal" evidence="2">
    <location>
        <begin position="300"/>
        <end position="402"/>
    </location>
</feature>
<dbReference type="InterPro" id="IPR010610">
    <property type="entry name" value="EryCIII-like_C"/>
</dbReference>
<dbReference type="EC" id="2.4.-.-" evidence="3"/>
<keyword evidence="4" id="KW-1185">Reference proteome</keyword>